<name>A0ACC2UTV9_9FUNG</name>
<evidence type="ECO:0000313" key="1">
    <source>
        <dbReference type="EMBL" id="KAJ9090186.1"/>
    </source>
</evidence>
<dbReference type="EC" id="2.3.1.22" evidence="1"/>
<evidence type="ECO:0000313" key="2">
    <source>
        <dbReference type="Proteomes" id="UP001165960"/>
    </source>
</evidence>
<dbReference type="Proteomes" id="UP001165960">
    <property type="component" value="Unassembled WGS sequence"/>
</dbReference>
<accession>A0ACC2UTV9</accession>
<keyword evidence="1" id="KW-0012">Acyltransferase</keyword>
<dbReference type="EMBL" id="QTSX02000013">
    <property type="protein sequence ID" value="KAJ9090186.1"/>
    <property type="molecule type" value="Genomic_DNA"/>
</dbReference>
<keyword evidence="1" id="KW-0808">Transferase</keyword>
<protein>
    <submittedName>
        <fullName evidence="1">2-acylglycerol O-acyltransferase 2</fullName>
        <ecNumber evidence="1">2.3.1.22</ecNumber>
    </submittedName>
</protein>
<keyword evidence="2" id="KW-1185">Reference proteome</keyword>
<comment type="caution">
    <text evidence="1">The sequence shown here is derived from an EMBL/GenBank/DDBJ whole genome shotgun (WGS) entry which is preliminary data.</text>
</comment>
<gene>
    <name evidence="1" type="primary">MOGAT2</name>
    <name evidence="1" type="ORF">DSO57_1005066</name>
</gene>
<organism evidence="1 2">
    <name type="scientific">Entomophthora muscae</name>
    <dbReference type="NCBI Taxonomy" id="34485"/>
    <lineage>
        <taxon>Eukaryota</taxon>
        <taxon>Fungi</taxon>
        <taxon>Fungi incertae sedis</taxon>
        <taxon>Zoopagomycota</taxon>
        <taxon>Entomophthoromycotina</taxon>
        <taxon>Entomophthoromycetes</taxon>
        <taxon>Entomophthorales</taxon>
        <taxon>Entomophthoraceae</taxon>
        <taxon>Entomophthora</taxon>
    </lineage>
</organism>
<sequence length="152" mass="17140">MIGGAQEALYTKPELATLILSKRYGFVKVAIQAGSSLVPVFGFGENSLFDQITLKEGTFLQKGQHFFKQVFGFSLPLFFGKGVYNYNFGILPHNLPITVVVGKPIDIQQDDNPSEEKVLSIHKQYMDALEDLYNRNKVKYYKAHKAPTLCFI</sequence>
<proteinExistence type="predicted"/>
<reference evidence="1" key="1">
    <citation type="submission" date="2022-04" db="EMBL/GenBank/DDBJ databases">
        <title>Genome of the entomopathogenic fungus Entomophthora muscae.</title>
        <authorList>
            <person name="Elya C."/>
            <person name="Lovett B.R."/>
            <person name="Lee E."/>
            <person name="Macias A.M."/>
            <person name="Hajek A.E."/>
            <person name="De Bivort B.L."/>
            <person name="Kasson M.T."/>
            <person name="De Fine Licht H.H."/>
            <person name="Stajich J.E."/>
        </authorList>
    </citation>
    <scope>NUCLEOTIDE SEQUENCE</scope>
    <source>
        <strain evidence="1">Berkeley</strain>
    </source>
</reference>